<dbReference type="InterPro" id="IPR010697">
    <property type="entry name" value="YspA"/>
</dbReference>
<keyword evidence="2" id="KW-1185">Reference proteome</keyword>
<accession>A0A1B4XX49</accession>
<evidence type="ECO:0008006" key="3">
    <source>
        <dbReference type="Google" id="ProtNLM"/>
    </source>
</evidence>
<organism evidence="1 2">
    <name type="scientific">Tenacibaculum phage pT24</name>
    <dbReference type="NCBI Taxonomy" id="1880590"/>
    <lineage>
        <taxon>Viruses</taxon>
        <taxon>Duplodnaviria</taxon>
        <taxon>Heunggongvirae</taxon>
        <taxon>Uroviricota</taxon>
        <taxon>Caudoviricetes</taxon>
        <taxon>Kungbxnavirus</taxon>
        <taxon>Kungbxnavirus pT24</taxon>
    </lineage>
</organism>
<gene>
    <name evidence="1" type="ORF">BPT24_264</name>
</gene>
<evidence type="ECO:0000313" key="2">
    <source>
        <dbReference type="Proteomes" id="UP000224877"/>
    </source>
</evidence>
<evidence type="ECO:0000313" key="1">
    <source>
        <dbReference type="EMBL" id="BAV39382.1"/>
    </source>
</evidence>
<dbReference type="Proteomes" id="UP000224877">
    <property type="component" value="Segment"/>
</dbReference>
<dbReference type="SUPFAM" id="SSF102405">
    <property type="entry name" value="MCP/YpsA-like"/>
    <property type="match status" value="1"/>
</dbReference>
<protein>
    <recommendedName>
        <fullName evidence="3">DUF1273 family protein</fullName>
    </recommendedName>
</protein>
<dbReference type="Gene3D" id="3.40.50.450">
    <property type="match status" value="1"/>
</dbReference>
<dbReference type="EMBL" id="LC168164">
    <property type="protein sequence ID" value="BAV39382.1"/>
    <property type="molecule type" value="Genomic_DNA"/>
</dbReference>
<sequence>MHKNMGIVFKSKVISGTGHRLDPYKKPYDKRKAIDVTKSVLEELKPTKVISGMALGFDTHLALASLELGIPLECAMPYKDFGTRWSSNHQKIRDYILGESMKVTIVSDGLYHISKLQIRNEYLVNNCNTLLAFFNGTNGGTKNCIEYAKKVDKEIINIFEKYESWKY</sequence>
<dbReference type="Pfam" id="PF06908">
    <property type="entry name" value="YpsA"/>
    <property type="match status" value="1"/>
</dbReference>
<proteinExistence type="predicted"/>
<name>A0A1B4XX49_9CAUD</name>
<reference evidence="1 2" key="1">
    <citation type="submission" date="2016-07" db="EMBL/GenBank/DDBJ databases">
        <title>Characterization of three bacteriophages infecting bacteria isolated from shrimp culture pond water.</title>
        <authorList>
            <person name="Khoa H.V."/>
        </authorList>
    </citation>
    <scope>NUCLEOTIDE SEQUENCE [LARGE SCALE GENOMIC DNA]</scope>
</reference>